<gene>
    <name evidence="1" type="ORF">JYZ213_LOCUS4944</name>
</gene>
<dbReference type="AlphaFoldDB" id="A0A813SGA2"/>
<dbReference type="Proteomes" id="UP000663845">
    <property type="component" value="Unassembled WGS sequence"/>
</dbReference>
<comment type="caution">
    <text evidence="1">The sequence shown here is derived from an EMBL/GenBank/DDBJ whole genome shotgun (WGS) entry which is preliminary data.</text>
</comment>
<name>A0A813SGA2_9BILA</name>
<reference evidence="1" key="1">
    <citation type="submission" date="2021-02" db="EMBL/GenBank/DDBJ databases">
        <authorList>
            <person name="Nowell W R."/>
        </authorList>
    </citation>
    <scope>NUCLEOTIDE SEQUENCE</scope>
</reference>
<dbReference type="EMBL" id="CAJNOG010000028">
    <property type="protein sequence ID" value="CAF0795084.1"/>
    <property type="molecule type" value="Genomic_DNA"/>
</dbReference>
<protein>
    <submittedName>
        <fullName evidence="1">Uncharacterized protein</fullName>
    </submittedName>
</protein>
<sequence length="312" mass="36122">MNLNTRFFTTYNHRQRQPIIGYRSPLYHPHAPILKNRRSSYERLNASESFLPAITTMNSSDDGHNPYYRNDFANNHLFITKHKLARIFRNQLPMNIQSNNDDLYLVDRNEFEKKNSRLNKIKREENNFYPKINLPTDHDAHVPVINLILKPSVPSSYIRHSAQSISKHPTRTIKFRTKSLPSLMVWTNPTMDERIQSISNHIVGDDLEGNTTINELVDNNPFNTSSVPSSYIRHSAQSISKHPTRTIKFRTKSLPSLMVWTNPTMDERIQSISNHIVGDDLEGNTTINELVDNNPFNTSLLYFKSIIPSKHA</sequence>
<organism evidence="1 2">
    <name type="scientific">Adineta steineri</name>
    <dbReference type="NCBI Taxonomy" id="433720"/>
    <lineage>
        <taxon>Eukaryota</taxon>
        <taxon>Metazoa</taxon>
        <taxon>Spiralia</taxon>
        <taxon>Gnathifera</taxon>
        <taxon>Rotifera</taxon>
        <taxon>Eurotatoria</taxon>
        <taxon>Bdelloidea</taxon>
        <taxon>Adinetida</taxon>
        <taxon>Adinetidae</taxon>
        <taxon>Adineta</taxon>
    </lineage>
</organism>
<accession>A0A813SGA2</accession>
<proteinExistence type="predicted"/>
<evidence type="ECO:0000313" key="1">
    <source>
        <dbReference type="EMBL" id="CAF0795084.1"/>
    </source>
</evidence>
<evidence type="ECO:0000313" key="2">
    <source>
        <dbReference type="Proteomes" id="UP000663845"/>
    </source>
</evidence>